<protein>
    <recommendedName>
        <fullName evidence="1">Acid sugar phosphatase</fullName>
        <ecNumber evidence="1">3.1.3.-</ecNumber>
    </recommendedName>
</protein>
<evidence type="ECO:0000313" key="2">
    <source>
        <dbReference type="EMBL" id="MFC5531894.1"/>
    </source>
</evidence>
<accession>A0ABW0R949</accession>
<keyword evidence="1" id="KW-0460">Magnesium</keyword>
<dbReference type="InterPro" id="IPR006357">
    <property type="entry name" value="HAD-SF_hydro_IIA"/>
</dbReference>
<name>A0ABW0R949_9BACL</name>
<dbReference type="EMBL" id="JBHSNC010000056">
    <property type="protein sequence ID" value="MFC5531894.1"/>
    <property type="molecule type" value="Genomic_DNA"/>
</dbReference>
<dbReference type="RefSeq" id="WP_378113853.1">
    <property type="nucleotide sequence ID" value="NZ_JBHSNC010000056.1"/>
</dbReference>
<dbReference type="InterPro" id="IPR036412">
    <property type="entry name" value="HAD-like_sf"/>
</dbReference>
<evidence type="ECO:0000313" key="3">
    <source>
        <dbReference type="Proteomes" id="UP001596108"/>
    </source>
</evidence>
<dbReference type="NCBIfam" id="TIGR01460">
    <property type="entry name" value="HAD-SF-IIA"/>
    <property type="match status" value="1"/>
</dbReference>
<dbReference type="SUPFAM" id="SSF56784">
    <property type="entry name" value="HAD-like"/>
    <property type="match status" value="1"/>
</dbReference>
<dbReference type="Gene3D" id="3.40.50.1000">
    <property type="entry name" value="HAD superfamily/HAD-like"/>
    <property type="match status" value="2"/>
</dbReference>
<comment type="function">
    <text evidence="1">Catalyzes the dephosphorylation of 2-6 carbon acid sugars in vitro.</text>
</comment>
<organism evidence="2 3">
    <name type="scientific">Cohnella yongneupensis</name>
    <dbReference type="NCBI Taxonomy" id="425006"/>
    <lineage>
        <taxon>Bacteria</taxon>
        <taxon>Bacillati</taxon>
        <taxon>Bacillota</taxon>
        <taxon>Bacilli</taxon>
        <taxon>Bacillales</taxon>
        <taxon>Paenibacillaceae</taxon>
        <taxon>Cohnella</taxon>
    </lineage>
</organism>
<keyword evidence="2" id="KW-0378">Hydrolase</keyword>
<dbReference type="PANTHER" id="PTHR19288">
    <property type="entry name" value="4-NITROPHENYLPHOSPHATASE-RELATED"/>
    <property type="match status" value="1"/>
</dbReference>
<gene>
    <name evidence="2" type="ORF">ACFPQ4_20965</name>
</gene>
<keyword evidence="3" id="KW-1185">Reference proteome</keyword>
<proteinExistence type="inferred from homology"/>
<dbReference type="PANTHER" id="PTHR19288:SF95">
    <property type="entry name" value="D-GLYCEROL 3-PHOSPHATE PHOSPHATASE"/>
    <property type="match status" value="1"/>
</dbReference>
<dbReference type="Proteomes" id="UP001596108">
    <property type="component" value="Unassembled WGS sequence"/>
</dbReference>
<dbReference type="EC" id="3.1.3.-" evidence="1"/>
<dbReference type="PIRSF" id="PIRSF000915">
    <property type="entry name" value="PGP-type_phosphatase"/>
    <property type="match status" value="1"/>
</dbReference>
<comment type="similarity">
    <text evidence="1">Belongs to the HAD-like hydrolase superfamily. NagD family.</text>
</comment>
<comment type="cofactor">
    <cofactor evidence="1">
        <name>Mg(2+)</name>
        <dbReference type="ChEBI" id="CHEBI:18420"/>
    </cofactor>
</comment>
<sequence>MDTWINGLKVTATPEALLFDLDGTLYRGSERIPGADRLIAKLSTSGMPCWFVTNNSTRTPAEVAEHLRHLNIATEERFVVTSAMAAAYYVKNNYPDADTFVIGERGLHEALREAGMRIVGEHDDKAVASIVVQGLDRQLTYDTLRAGINHLLAGAKFVQTNPDRLLPMEGSFLPGAGTIGAALEAATGIKPVVIGKPSSILMDYALRLAGTAPERTWVIGDNPYTDIAAGNSAGCPSILVLTGYCDTDSWQRECKAAGVIPQAVCPTLDDLEKLIDGISAG</sequence>
<dbReference type="Pfam" id="PF13242">
    <property type="entry name" value="Hydrolase_like"/>
    <property type="match status" value="1"/>
</dbReference>
<keyword evidence="1" id="KW-0479">Metal-binding</keyword>
<dbReference type="Pfam" id="PF13344">
    <property type="entry name" value="Hydrolase_6"/>
    <property type="match status" value="1"/>
</dbReference>
<comment type="caution">
    <text evidence="2">The sequence shown here is derived from an EMBL/GenBank/DDBJ whole genome shotgun (WGS) entry which is preliminary data.</text>
</comment>
<reference evidence="3" key="1">
    <citation type="journal article" date="2019" name="Int. J. Syst. Evol. Microbiol.">
        <title>The Global Catalogue of Microorganisms (GCM) 10K type strain sequencing project: providing services to taxonomists for standard genome sequencing and annotation.</title>
        <authorList>
            <consortium name="The Broad Institute Genomics Platform"/>
            <consortium name="The Broad Institute Genome Sequencing Center for Infectious Disease"/>
            <person name="Wu L."/>
            <person name="Ma J."/>
        </authorList>
    </citation>
    <scope>NUCLEOTIDE SEQUENCE [LARGE SCALE GENOMIC DNA]</scope>
    <source>
        <strain evidence="3">CGMCC 1.18578</strain>
    </source>
</reference>
<dbReference type="InterPro" id="IPR023214">
    <property type="entry name" value="HAD_sf"/>
</dbReference>
<evidence type="ECO:0000256" key="1">
    <source>
        <dbReference type="PIRNR" id="PIRNR000915"/>
    </source>
</evidence>
<dbReference type="GO" id="GO:0016787">
    <property type="term" value="F:hydrolase activity"/>
    <property type="evidence" value="ECO:0007669"/>
    <property type="project" value="UniProtKB-KW"/>
</dbReference>